<organism evidence="1">
    <name type="scientific">viral metagenome</name>
    <dbReference type="NCBI Taxonomy" id="1070528"/>
    <lineage>
        <taxon>unclassified sequences</taxon>
        <taxon>metagenomes</taxon>
        <taxon>organismal metagenomes</taxon>
    </lineage>
</organism>
<dbReference type="AlphaFoldDB" id="A0A6C0EV54"/>
<reference evidence="1" key="1">
    <citation type="journal article" date="2020" name="Nature">
        <title>Giant virus diversity and host interactions through global metagenomics.</title>
        <authorList>
            <person name="Schulz F."/>
            <person name="Roux S."/>
            <person name="Paez-Espino D."/>
            <person name="Jungbluth S."/>
            <person name="Walsh D.A."/>
            <person name="Denef V.J."/>
            <person name="McMahon K.D."/>
            <person name="Konstantinidis K.T."/>
            <person name="Eloe-Fadrosh E.A."/>
            <person name="Kyrpides N.C."/>
            <person name="Woyke T."/>
        </authorList>
    </citation>
    <scope>NUCLEOTIDE SEQUENCE</scope>
    <source>
        <strain evidence="1">GVMAG-M-3300009159-65</strain>
    </source>
</reference>
<protein>
    <recommendedName>
        <fullName evidence="2">FCP1 homology domain-containing protein</fullName>
    </recommendedName>
</protein>
<accession>A0A6C0EV54</accession>
<sequence>MNKNIVFDLDETIGYFGQMIYIMNTAKLKNVYELFDLFPEYFRTNIFEVFHYIIRLKKEGKIKSVILYSNNNNDDFINYVITYIHKKLNYSLFDLSISLNDPLRNININNIKIKNMKNLNDLIVCSKGLLNDKSSICFIDDKNHEGMKNKKVYYINCEPYRYTLSSSTIYKRLNIQIVCNEKLRICQSIHLLISKEIIKNIRLYLMINI</sequence>
<dbReference type="EMBL" id="MN738938">
    <property type="protein sequence ID" value="QHT32413.1"/>
    <property type="molecule type" value="Genomic_DNA"/>
</dbReference>
<name>A0A6C0EV54_9ZZZZ</name>
<evidence type="ECO:0008006" key="2">
    <source>
        <dbReference type="Google" id="ProtNLM"/>
    </source>
</evidence>
<proteinExistence type="predicted"/>
<evidence type="ECO:0000313" key="1">
    <source>
        <dbReference type="EMBL" id="QHT32413.1"/>
    </source>
</evidence>